<dbReference type="CDD" id="cd07302">
    <property type="entry name" value="CHD"/>
    <property type="match status" value="1"/>
</dbReference>
<dbReference type="InterPro" id="IPR001054">
    <property type="entry name" value="A/G_cyclase"/>
</dbReference>
<sequence length="430" mass="46868">MLDSEPTAPRACSWPSADTEGEEIGDLDQALFRPGLALRDWLLAEGTRLQDWAGLLAGLAERLNALGVPVDRMTTAIDALHSEYAGVGRRWTREGGYTSQLFPHGEASERAYERSPFAEAHRTGRWLVLDLRRTPDDAFDIIPELKAEGYVFYICVPLCFTNGTRNGVTFATRAEHGFDRRALSVLRFVMPTLAAVLETRSVNQRLDNVLRIYVGNEPHKAILSGTIQRGQVSRIRSAILFADMRGYTRISSGLEPERAVELLNTFFDCLVPPIEAQGGEVLKYLGDGLLAIFPDNGDDTGGSAQAALSAATAALVKLDEANRAGRFPAQVEAGIALHHGEAAYGNVGSGARLDFTVIGPDVNLASRIAEMNKVLGEPLLLSKAFADHLGADPEMIGRHPLDGFLEPVPIYRLRPDGPSRKEQRELARAS</sequence>
<dbReference type="EMBL" id="JABEPP010000006">
    <property type="protein sequence ID" value="NNM74652.1"/>
    <property type="molecule type" value="Genomic_DNA"/>
</dbReference>
<gene>
    <name evidence="3" type="ORF">HJG44_20025</name>
</gene>
<dbReference type="PANTHER" id="PTHR43081:SF11">
    <property type="entry name" value="BLR2264 PROTEIN"/>
    <property type="match status" value="1"/>
</dbReference>
<organism evidence="3 4">
    <name type="scientific">Enterovirga aerilata</name>
    <dbReference type="NCBI Taxonomy" id="2730920"/>
    <lineage>
        <taxon>Bacteria</taxon>
        <taxon>Pseudomonadati</taxon>
        <taxon>Pseudomonadota</taxon>
        <taxon>Alphaproteobacteria</taxon>
        <taxon>Hyphomicrobiales</taxon>
        <taxon>Methylobacteriaceae</taxon>
        <taxon>Enterovirga</taxon>
    </lineage>
</organism>
<dbReference type="PROSITE" id="PS50125">
    <property type="entry name" value="GUANYLATE_CYCLASE_2"/>
    <property type="match status" value="1"/>
</dbReference>
<evidence type="ECO:0000256" key="1">
    <source>
        <dbReference type="SAM" id="MobiDB-lite"/>
    </source>
</evidence>
<dbReference type="GO" id="GO:0035556">
    <property type="term" value="P:intracellular signal transduction"/>
    <property type="evidence" value="ECO:0007669"/>
    <property type="project" value="InterPro"/>
</dbReference>
<proteinExistence type="predicted"/>
<dbReference type="RefSeq" id="WP_171220375.1">
    <property type="nucleotide sequence ID" value="NZ_JABEPP010000006.1"/>
</dbReference>
<dbReference type="SUPFAM" id="SSF55781">
    <property type="entry name" value="GAF domain-like"/>
    <property type="match status" value="1"/>
</dbReference>
<comment type="caution">
    <text evidence="3">The sequence shown here is derived from an EMBL/GenBank/DDBJ whole genome shotgun (WGS) entry which is preliminary data.</text>
</comment>
<dbReference type="InterPro" id="IPR029787">
    <property type="entry name" value="Nucleotide_cyclase"/>
</dbReference>
<name>A0A849I5C2_9HYPH</name>
<protein>
    <submittedName>
        <fullName evidence="3">Adenylate/guanylate cyclase domain-containing protein</fullName>
    </submittedName>
</protein>
<evidence type="ECO:0000259" key="2">
    <source>
        <dbReference type="PROSITE" id="PS50125"/>
    </source>
</evidence>
<accession>A0A849I5C2</accession>
<feature type="domain" description="Guanylate cyclase" evidence="2">
    <location>
        <begin position="238"/>
        <end position="369"/>
    </location>
</feature>
<dbReference type="Pfam" id="PF00211">
    <property type="entry name" value="Guanylate_cyc"/>
    <property type="match status" value="1"/>
</dbReference>
<feature type="region of interest" description="Disordered" evidence="1">
    <location>
        <begin position="1"/>
        <end position="21"/>
    </location>
</feature>
<dbReference type="SMART" id="SM00044">
    <property type="entry name" value="CYCc"/>
    <property type="match status" value="1"/>
</dbReference>
<dbReference type="PANTHER" id="PTHR43081">
    <property type="entry name" value="ADENYLATE CYCLASE, TERMINAL-DIFFERENTIATION SPECIFIC-RELATED"/>
    <property type="match status" value="1"/>
</dbReference>
<dbReference type="GO" id="GO:0006171">
    <property type="term" value="P:cAMP biosynthetic process"/>
    <property type="evidence" value="ECO:0007669"/>
    <property type="project" value="TreeGrafter"/>
</dbReference>
<dbReference type="SUPFAM" id="SSF55073">
    <property type="entry name" value="Nucleotide cyclase"/>
    <property type="match status" value="1"/>
</dbReference>
<evidence type="ECO:0000313" key="3">
    <source>
        <dbReference type="EMBL" id="NNM74652.1"/>
    </source>
</evidence>
<evidence type="ECO:0000313" key="4">
    <source>
        <dbReference type="Proteomes" id="UP000564885"/>
    </source>
</evidence>
<dbReference type="Proteomes" id="UP000564885">
    <property type="component" value="Unassembled WGS sequence"/>
</dbReference>
<dbReference type="AlphaFoldDB" id="A0A849I5C2"/>
<dbReference type="GO" id="GO:0004016">
    <property type="term" value="F:adenylate cyclase activity"/>
    <property type="evidence" value="ECO:0007669"/>
    <property type="project" value="UniProtKB-ARBA"/>
</dbReference>
<dbReference type="InterPro" id="IPR050697">
    <property type="entry name" value="Adenylyl/Guanylyl_Cyclase_3/4"/>
</dbReference>
<reference evidence="3 4" key="1">
    <citation type="submission" date="2020-04" db="EMBL/GenBank/DDBJ databases">
        <title>Enterovirga sp. isolate from soil.</title>
        <authorList>
            <person name="Chea S."/>
            <person name="Kim D.-U."/>
        </authorList>
    </citation>
    <scope>NUCLEOTIDE SEQUENCE [LARGE SCALE GENOMIC DNA]</scope>
    <source>
        <strain evidence="3 4">DB1703</strain>
    </source>
</reference>
<dbReference type="Gene3D" id="3.30.70.1230">
    <property type="entry name" value="Nucleotide cyclase"/>
    <property type="match status" value="1"/>
</dbReference>
<keyword evidence="4" id="KW-1185">Reference proteome</keyword>